<dbReference type="AlphaFoldDB" id="A0AA39RV99"/>
<keyword evidence="2" id="KW-1185">Reference proteome</keyword>
<proteinExistence type="predicted"/>
<evidence type="ECO:0000313" key="1">
    <source>
        <dbReference type="EMBL" id="KAK0578565.1"/>
    </source>
</evidence>
<dbReference type="EMBL" id="JAUESC010000385">
    <property type="protein sequence ID" value="KAK0578565.1"/>
    <property type="molecule type" value="Genomic_DNA"/>
</dbReference>
<reference evidence="1" key="2">
    <citation type="submission" date="2023-06" db="EMBL/GenBank/DDBJ databases">
        <authorList>
            <person name="Swenson N.G."/>
            <person name="Wegrzyn J.L."/>
            <person name="Mcevoy S.L."/>
        </authorList>
    </citation>
    <scope>NUCLEOTIDE SEQUENCE</scope>
    <source>
        <strain evidence="1">NS2018</strain>
        <tissue evidence="1">Leaf</tissue>
    </source>
</reference>
<organism evidence="1 2">
    <name type="scientific">Acer saccharum</name>
    <name type="common">Sugar maple</name>
    <dbReference type="NCBI Taxonomy" id="4024"/>
    <lineage>
        <taxon>Eukaryota</taxon>
        <taxon>Viridiplantae</taxon>
        <taxon>Streptophyta</taxon>
        <taxon>Embryophyta</taxon>
        <taxon>Tracheophyta</taxon>
        <taxon>Spermatophyta</taxon>
        <taxon>Magnoliopsida</taxon>
        <taxon>eudicotyledons</taxon>
        <taxon>Gunneridae</taxon>
        <taxon>Pentapetalae</taxon>
        <taxon>rosids</taxon>
        <taxon>malvids</taxon>
        <taxon>Sapindales</taxon>
        <taxon>Sapindaceae</taxon>
        <taxon>Hippocastanoideae</taxon>
        <taxon>Acereae</taxon>
        <taxon>Acer</taxon>
    </lineage>
</organism>
<gene>
    <name evidence="1" type="ORF">LWI29_012513</name>
</gene>
<protein>
    <submittedName>
        <fullName evidence="1">Uncharacterized protein</fullName>
    </submittedName>
</protein>
<sequence length="115" mass="13263">MATYLAKVLELLPMFNTFVMKRSPRKDNKADALAKMASNDKQAYQRIFHCSLYLEAMIGYRKRKKQEEIEEGKGTMKAQIDQLLNVEKQMRLAGEVANMKKAVTNILQLCFEAKD</sequence>
<accession>A0AA39RV99</accession>
<reference evidence="1" key="1">
    <citation type="journal article" date="2022" name="Plant J.">
        <title>Strategies of tolerance reflected in two North American maple genomes.</title>
        <authorList>
            <person name="McEvoy S.L."/>
            <person name="Sezen U.U."/>
            <person name="Trouern-Trend A."/>
            <person name="McMahon S.M."/>
            <person name="Schaberg P.G."/>
            <person name="Yang J."/>
            <person name="Wegrzyn J.L."/>
            <person name="Swenson N.G."/>
        </authorList>
    </citation>
    <scope>NUCLEOTIDE SEQUENCE</scope>
    <source>
        <strain evidence="1">NS2018</strain>
    </source>
</reference>
<comment type="caution">
    <text evidence="1">The sequence shown here is derived from an EMBL/GenBank/DDBJ whole genome shotgun (WGS) entry which is preliminary data.</text>
</comment>
<dbReference type="Proteomes" id="UP001168877">
    <property type="component" value="Unassembled WGS sequence"/>
</dbReference>
<name>A0AA39RV99_ACESA</name>
<evidence type="ECO:0000313" key="2">
    <source>
        <dbReference type="Proteomes" id="UP001168877"/>
    </source>
</evidence>